<gene>
    <name evidence="1" type="ORF">ANN_11388</name>
</gene>
<proteinExistence type="predicted"/>
<reference evidence="1 2" key="1">
    <citation type="journal article" date="2022" name="Allergy">
        <title>Genome assembly and annotation of Periplaneta americana reveal a comprehensive cockroach allergen profile.</title>
        <authorList>
            <person name="Wang L."/>
            <person name="Xiong Q."/>
            <person name="Saelim N."/>
            <person name="Wang L."/>
            <person name="Nong W."/>
            <person name="Wan A.T."/>
            <person name="Shi M."/>
            <person name="Liu X."/>
            <person name="Cao Q."/>
            <person name="Hui J.H.L."/>
            <person name="Sookrung N."/>
            <person name="Leung T.F."/>
            <person name="Tungtrongchitr A."/>
            <person name="Tsui S.K.W."/>
        </authorList>
    </citation>
    <scope>NUCLEOTIDE SEQUENCE [LARGE SCALE GENOMIC DNA]</scope>
    <source>
        <strain evidence="1">PWHHKU_190912</strain>
    </source>
</reference>
<organism evidence="1 2">
    <name type="scientific">Periplaneta americana</name>
    <name type="common">American cockroach</name>
    <name type="synonym">Blatta americana</name>
    <dbReference type="NCBI Taxonomy" id="6978"/>
    <lineage>
        <taxon>Eukaryota</taxon>
        <taxon>Metazoa</taxon>
        <taxon>Ecdysozoa</taxon>
        <taxon>Arthropoda</taxon>
        <taxon>Hexapoda</taxon>
        <taxon>Insecta</taxon>
        <taxon>Pterygota</taxon>
        <taxon>Neoptera</taxon>
        <taxon>Polyneoptera</taxon>
        <taxon>Dictyoptera</taxon>
        <taxon>Blattodea</taxon>
        <taxon>Blattoidea</taxon>
        <taxon>Blattidae</taxon>
        <taxon>Blattinae</taxon>
        <taxon>Periplaneta</taxon>
    </lineage>
</organism>
<comment type="caution">
    <text evidence="1">The sequence shown here is derived from an EMBL/GenBank/DDBJ whole genome shotgun (WGS) entry which is preliminary data.</text>
</comment>
<sequence length="349" mass="41377">MGARKWTLRGSEKKRLEAFKMWIWRRMERLKWTDRVRNAMLERVGEKKKYDAETDQEEEKGIEWVSNRNGYPLSVTEFCSKIAGYPPLRSRDKHAVLLRRGRDGQVDISQTDILSQSTNRFEPHNNTNKASLTKQLGQEIMSFCRKGELLRHNRRHRVLGAIACLLRNKDWEVHEEVHCISEEDSHRRADILEINRQQQKAIIIDPTIPHAERSKPSSSEKKELVVALAEKKLYTEECTGRNGEWEKSSGQKKITGGCTHCILHRTIRNIKSRRLRWAGHVARMDESRKCVGWETGRKIPFWRLRRRWKDNIKMNLREVGYDDRDWINLAQDRDRWRAYVRATMNLRVP</sequence>
<dbReference type="Proteomes" id="UP001148838">
    <property type="component" value="Unassembled WGS sequence"/>
</dbReference>
<name>A0ABQ8T6N9_PERAM</name>
<accession>A0ABQ8T6N9</accession>
<evidence type="ECO:0000313" key="2">
    <source>
        <dbReference type="Proteomes" id="UP001148838"/>
    </source>
</evidence>
<keyword evidence="2" id="KW-1185">Reference proteome</keyword>
<evidence type="ECO:0000313" key="1">
    <source>
        <dbReference type="EMBL" id="KAJ4441532.1"/>
    </source>
</evidence>
<protein>
    <submittedName>
        <fullName evidence="1">Uncharacterized protein</fullName>
    </submittedName>
</protein>
<dbReference type="EMBL" id="JAJSOF020000015">
    <property type="protein sequence ID" value="KAJ4441532.1"/>
    <property type="molecule type" value="Genomic_DNA"/>
</dbReference>